<dbReference type="EMBL" id="SWAD01000014">
    <property type="protein sequence ID" value="TMQ77985.1"/>
    <property type="molecule type" value="Genomic_DNA"/>
</dbReference>
<evidence type="ECO:0000313" key="2">
    <source>
        <dbReference type="Proteomes" id="UP000306324"/>
    </source>
</evidence>
<dbReference type="AlphaFoldDB" id="A0A5S4ERH8"/>
<organism evidence="1 2">
    <name type="scientific">Candidatus Accumulibacter phosphatis</name>
    <dbReference type="NCBI Taxonomy" id="327160"/>
    <lineage>
        <taxon>Bacteria</taxon>
        <taxon>Pseudomonadati</taxon>
        <taxon>Pseudomonadota</taxon>
        <taxon>Betaproteobacteria</taxon>
        <taxon>Candidatus Accumulibacter</taxon>
    </lineage>
</organism>
<dbReference type="Proteomes" id="UP000306324">
    <property type="component" value="Unassembled WGS sequence"/>
</dbReference>
<gene>
    <name evidence="1" type="ORF">ACCUM_2436</name>
</gene>
<name>A0A5S4ERH8_9PROT</name>
<comment type="caution">
    <text evidence="1">The sequence shown here is derived from an EMBL/GenBank/DDBJ whole genome shotgun (WGS) entry which is preliminary data.</text>
</comment>
<evidence type="ECO:0000313" key="1">
    <source>
        <dbReference type="EMBL" id="TMQ77985.1"/>
    </source>
</evidence>
<keyword evidence="2" id="KW-1185">Reference proteome</keyword>
<proteinExistence type="predicted"/>
<accession>A0A5S4ERH8</accession>
<sequence length="41" mass="4497">MPQVTSVTEVMYSGMGISFMQGWFSRVHPQALRKVAVAGVL</sequence>
<protein>
    <submittedName>
        <fullName evidence="1">Uncharacterized protein</fullName>
    </submittedName>
</protein>
<reference evidence="1 2" key="1">
    <citation type="submission" date="2019-04" db="EMBL/GenBank/DDBJ databases">
        <title>A novel phosphate-accumulating bacterium identified in bioreactor for phosphate removal from wastewater.</title>
        <authorList>
            <person name="Kotlyarov R.Y."/>
            <person name="Beletsky A.V."/>
            <person name="Kallistova A.Y."/>
            <person name="Dorofeev A.G."/>
            <person name="Nikolaev Y.Y."/>
            <person name="Pimenov N.V."/>
            <person name="Ravin N.V."/>
            <person name="Mardanov A.V."/>
        </authorList>
    </citation>
    <scope>NUCLEOTIDE SEQUENCE [LARGE SCALE GENOMIC DNA]</scope>
    <source>
        <strain evidence="1 2">Bin19</strain>
    </source>
</reference>